<organism evidence="1 2">
    <name type="scientific">Portunus trituberculatus</name>
    <name type="common">Swimming crab</name>
    <name type="synonym">Neptunus trituberculatus</name>
    <dbReference type="NCBI Taxonomy" id="210409"/>
    <lineage>
        <taxon>Eukaryota</taxon>
        <taxon>Metazoa</taxon>
        <taxon>Ecdysozoa</taxon>
        <taxon>Arthropoda</taxon>
        <taxon>Crustacea</taxon>
        <taxon>Multicrustacea</taxon>
        <taxon>Malacostraca</taxon>
        <taxon>Eumalacostraca</taxon>
        <taxon>Eucarida</taxon>
        <taxon>Decapoda</taxon>
        <taxon>Pleocyemata</taxon>
        <taxon>Brachyura</taxon>
        <taxon>Eubrachyura</taxon>
        <taxon>Portunoidea</taxon>
        <taxon>Portunidae</taxon>
        <taxon>Portuninae</taxon>
        <taxon>Portunus</taxon>
    </lineage>
</organism>
<evidence type="ECO:0000313" key="1">
    <source>
        <dbReference type="EMBL" id="MPD02287.1"/>
    </source>
</evidence>
<proteinExistence type="predicted"/>
<sequence length="42" mass="4964">MLSKSTFERDGFRSFTATHFTSRRAFDEQPAIRLNESRRLLS</sequence>
<comment type="caution">
    <text evidence="1">The sequence shown here is derived from an EMBL/GenBank/DDBJ whole genome shotgun (WGS) entry which is preliminary data.</text>
</comment>
<keyword evidence="2" id="KW-1185">Reference proteome</keyword>
<dbReference type="EMBL" id="VSRR010130731">
    <property type="protein sequence ID" value="MPD02287.1"/>
    <property type="molecule type" value="Genomic_DNA"/>
</dbReference>
<accession>A0A5B7K6Q2</accession>
<gene>
    <name evidence="1" type="ORF">E2C01_097862</name>
</gene>
<name>A0A5B7K6Q2_PORTR</name>
<dbReference type="AlphaFoldDB" id="A0A5B7K6Q2"/>
<protein>
    <submittedName>
        <fullName evidence="1">Uncharacterized protein</fullName>
    </submittedName>
</protein>
<evidence type="ECO:0000313" key="2">
    <source>
        <dbReference type="Proteomes" id="UP000324222"/>
    </source>
</evidence>
<dbReference type="Proteomes" id="UP000324222">
    <property type="component" value="Unassembled WGS sequence"/>
</dbReference>
<reference evidence="1 2" key="1">
    <citation type="submission" date="2019-05" db="EMBL/GenBank/DDBJ databases">
        <title>Another draft genome of Portunus trituberculatus and its Hox gene families provides insights of decapod evolution.</title>
        <authorList>
            <person name="Jeong J.-H."/>
            <person name="Song I."/>
            <person name="Kim S."/>
            <person name="Choi T."/>
            <person name="Kim D."/>
            <person name="Ryu S."/>
            <person name="Kim W."/>
        </authorList>
    </citation>
    <scope>NUCLEOTIDE SEQUENCE [LARGE SCALE GENOMIC DNA]</scope>
    <source>
        <tissue evidence="1">Muscle</tissue>
    </source>
</reference>